<dbReference type="PANTHER" id="PTHR23023">
    <property type="entry name" value="DIMETHYLANILINE MONOOXYGENASE"/>
    <property type="match status" value="1"/>
</dbReference>
<dbReference type="GO" id="GO:0004499">
    <property type="term" value="F:N,N-dimethylaniline monooxygenase activity"/>
    <property type="evidence" value="ECO:0007669"/>
    <property type="project" value="InterPro"/>
</dbReference>
<keyword evidence="6" id="KW-1185">Reference proteome</keyword>
<name>A0A0L7LBW9_OPEBR</name>
<dbReference type="InterPro" id="IPR020946">
    <property type="entry name" value="Flavin_mOase-like"/>
</dbReference>
<accession>A0A0L7LBW9</accession>
<dbReference type="Pfam" id="PF00743">
    <property type="entry name" value="FMO-like"/>
    <property type="match status" value="1"/>
</dbReference>
<keyword evidence="2" id="KW-0285">Flavoprotein</keyword>
<evidence type="ECO:0000256" key="1">
    <source>
        <dbReference type="ARBA" id="ARBA00009183"/>
    </source>
</evidence>
<feature type="non-terminal residue" evidence="5">
    <location>
        <position position="477"/>
    </location>
</feature>
<evidence type="ECO:0000313" key="6">
    <source>
        <dbReference type="Proteomes" id="UP000037510"/>
    </source>
</evidence>
<organism evidence="5 6">
    <name type="scientific">Operophtera brumata</name>
    <name type="common">Winter moth</name>
    <name type="synonym">Phalaena brumata</name>
    <dbReference type="NCBI Taxonomy" id="104452"/>
    <lineage>
        <taxon>Eukaryota</taxon>
        <taxon>Metazoa</taxon>
        <taxon>Ecdysozoa</taxon>
        <taxon>Arthropoda</taxon>
        <taxon>Hexapoda</taxon>
        <taxon>Insecta</taxon>
        <taxon>Pterygota</taxon>
        <taxon>Neoptera</taxon>
        <taxon>Endopterygota</taxon>
        <taxon>Lepidoptera</taxon>
        <taxon>Glossata</taxon>
        <taxon>Ditrysia</taxon>
        <taxon>Geometroidea</taxon>
        <taxon>Geometridae</taxon>
        <taxon>Larentiinae</taxon>
        <taxon>Operophtera</taxon>
    </lineage>
</organism>
<gene>
    <name evidence="5" type="ORF">OBRU01_11514</name>
</gene>
<dbReference type="InterPro" id="IPR036188">
    <property type="entry name" value="FAD/NAD-bd_sf"/>
</dbReference>
<keyword evidence="4" id="KW-0560">Oxidoreductase</keyword>
<dbReference type="SUPFAM" id="SSF51905">
    <property type="entry name" value="FAD/NAD(P)-binding domain"/>
    <property type="match status" value="1"/>
</dbReference>
<evidence type="ECO:0000256" key="3">
    <source>
        <dbReference type="ARBA" id="ARBA00022827"/>
    </source>
</evidence>
<reference evidence="5 6" key="1">
    <citation type="journal article" date="2015" name="Genome Biol. Evol.">
        <title>The genome of winter moth (Operophtera brumata) provides a genomic perspective on sexual dimorphism and phenology.</title>
        <authorList>
            <person name="Derks M.F."/>
            <person name="Smit S."/>
            <person name="Salis L."/>
            <person name="Schijlen E."/>
            <person name="Bossers A."/>
            <person name="Mateman C."/>
            <person name="Pijl A.S."/>
            <person name="de Ridder D."/>
            <person name="Groenen M.A."/>
            <person name="Visser M.E."/>
            <person name="Megens H.J."/>
        </authorList>
    </citation>
    <scope>NUCLEOTIDE SEQUENCE [LARGE SCALE GENOMIC DNA]</scope>
    <source>
        <strain evidence="5">WM2013NL</strain>
        <tissue evidence="5">Head and thorax</tissue>
    </source>
</reference>
<dbReference type="GO" id="GO:0050660">
    <property type="term" value="F:flavin adenine dinucleotide binding"/>
    <property type="evidence" value="ECO:0007669"/>
    <property type="project" value="InterPro"/>
</dbReference>
<evidence type="ECO:0000313" key="5">
    <source>
        <dbReference type="EMBL" id="KOB72889.1"/>
    </source>
</evidence>
<dbReference type="Proteomes" id="UP000037510">
    <property type="component" value="Unassembled WGS sequence"/>
</dbReference>
<dbReference type="InterPro" id="IPR050346">
    <property type="entry name" value="FMO-like"/>
</dbReference>
<dbReference type="STRING" id="104452.A0A0L7LBW9"/>
<dbReference type="Gene3D" id="3.50.50.60">
    <property type="entry name" value="FAD/NAD(P)-binding domain"/>
    <property type="match status" value="4"/>
</dbReference>
<comment type="similarity">
    <text evidence="1">Belongs to the FMO family.</text>
</comment>
<protein>
    <submittedName>
        <fullName evidence="5">Flavin-containing monooxygenase</fullName>
    </submittedName>
</protein>
<keyword evidence="3" id="KW-0274">FAD</keyword>
<keyword evidence="5" id="KW-0503">Monooxygenase</keyword>
<feature type="non-terminal residue" evidence="5">
    <location>
        <position position="1"/>
    </location>
</feature>
<dbReference type="GO" id="GO:0050661">
    <property type="term" value="F:NADP binding"/>
    <property type="evidence" value="ECO:0007669"/>
    <property type="project" value="InterPro"/>
</dbReference>
<dbReference type="EMBL" id="JTDY01001781">
    <property type="protein sequence ID" value="KOB72889.1"/>
    <property type="molecule type" value="Genomic_DNA"/>
</dbReference>
<sequence length="477" mass="54693">YSGLGVARYLKEYGADFTVLEASKDVGGTWRFDPHNEHTQAVYGVLRLRVSRRNILVPLGDMHAQVPTCKPSPRHTASWITFKEGDGWSVTYMQSDSKKSRTESCDVVVVATGEYRAANWPSIVGQEMFEGMSIYIYISSLTVFECRQLTSVTNIKYLGVHIDCHLNWQTNTRALSGRTRKLIYIFKTLRNVCDNRLLISIYYALSQSVTTYCITSWGGCPKTTLITLERAQRALLKVMCFKRFRFPTAKLYKETSVLTVRQCFIKAVVLEQHKTPISDNMLNNRREDRVYLAPSCKTKFAQHFMHFLGPYLYNKLSNKIELKAKSKYSCKEAVTEILKTFSHDYREPAPFSDRRVLLVGAGSSGLDLAVQLSNVTARLLHSHHLQYNQPDLPDTYVKKPDILTFTPTGADRYFGNLSLEAGIPRVPPVFTTMRDFNARNRLEDFLNFRDYEWTVLDDYKYERKYAPATELGCPIDV</sequence>
<evidence type="ECO:0000256" key="4">
    <source>
        <dbReference type="ARBA" id="ARBA00023002"/>
    </source>
</evidence>
<proteinExistence type="inferred from homology"/>
<evidence type="ECO:0000256" key="2">
    <source>
        <dbReference type="ARBA" id="ARBA00022630"/>
    </source>
</evidence>
<comment type="caution">
    <text evidence="5">The sequence shown here is derived from an EMBL/GenBank/DDBJ whole genome shotgun (WGS) entry which is preliminary data.</text>
</comment>
<dbReference type="AlphaFoldDB" id="A0A0L7LBW9"/>